<evidence type="ECO:0000256" key="11">
    <source>
        <dbReference type="ARBA" id="ARBA00022771"/>
    </source>
</evidence>
<dbReference type="InterPro" id="IPR054476">
    <property type="entry name" value="Ltn1_N"/>
</dbReference>
<evidence type="ECO:0000256" key="4">
    <source>
        <dbReference type="ARBA" id="ARBA00007997"/>
    </source>
</evidence>
<dbReference type="InterPro" id="IPR016024">
    <property type="entry name" value="ARM-type_fold"/>
</dbReference>
<keyword evidence="8" id="KW-0808">Transferase</keyword>
<feature type="region of interest" description="Disordered" evidence="16">
    <location>
        <begin position="919"/>
        <end position="947"/>
    </location>
</feature>
<keyword evidence="11 15" id="KW-0863">Zinc-finger</keyword>
<keyword evidence="19" id="KW-1185">Reference proteome</keyword>
<keyword evidence="9" id="KW-0479">Metal-binding</keyword>
<feature type="region of interest" description="Disordered" evidence="16">
    <location>
        <begin position="60"/>
        <end position="115"/>
    </location>
</feature>
<dbReference type="Gene3D" id="1.25.10.10">
    <property type="entry name" value="Leucine-rich Repeat Variant"/>
    <property type="match status" value="1"/>
</dbReference>
<dbReference type="FunFam" id="3.30.40.10:FF:000038">
    <property type="entry name" value="E3 ubiquitin-protein ligase listerin"/>
    <property type="match status" value="1"/>
</dbReference>
<evidence type="ECO:0000256" key="13">
    <source>
        <dbReference type="ARBA" id="ARBA00022833"/>
    </source>
</evidence>
<dbReference type="SUPFAM" id="SSF48371">
    <property type="entry name" value="ARM repeat"/>
    <property type="match status" value="1"/>
</dbReference>
<evidence type="ECO:0000259" key="17">
    <source>
        <dbReference type="PROSITE" id="PS50089"/>
    </source>
</evidence>
<evidence type="ECO:0000256" key="14">
    <source>
        <dbReference type="ARBA" id="ARBA00055150"/>
    </source>
</evidence>
<evidence type="ECO:0000256" key="7">
    <source>
        <dbReference type="ARBA" id="ARBA00022490"/>
    </source>
</evidence>
<keyword evidence="13" id="KW-0862">Zinc</keyword>
<comment type="pathway">
    <text evidence="3">Protein modification; protein ubiquitination.</text>
</comment>
<feature type="compositionally biased region" description="Low complexity" evidence="16">
    <location>
        <begin position="919"/>
        <end position="944"/>
    </location>
</feature>
<evidence type="ECO:0000256" key="10">
    <source>
        <dbReference type="ARBA" id="ARBA00022737"/>
    </source>
</evidence>
<evidence type="ECO:0000256" key="5">
    <source>
        <dbReference type="ARBA" id="ARBA00012483"/>
    </source>
</evidence>
<dbReference type="InterPro" id="IPR001841">
    <property type="entry name" value="Znf_RING"/>
</dbReference>
<dbReference type="SMART" id="SM01197">
    <property type="entry name" value="FANCL_C"/>
    <property type="match status" value="1"/>
</dbReference>
<feature type="compositionally biased region" description="Basic and acidic residues" evidence="16">
    <location>
        <begin position="84"/>
        <end position="93"/>
    </location>
</feature>
<dbReference type="GO" id="GO:0005829">
    <property type="term" value="C:cytosol"/>
    <property type="evidence" value="ECO:0007669"/>
    <property type="project" value="UniProtKB-SubCell"/>
</dbReference>
<dbReference type="InterPro" id="IPR013083">
    <property type="entry name" value="Znf_RING/FYVE/PHD"/>
</dbReference>
<dbReference type="PANTHER" id="PTHR12389:SF0">
    <property type="entry name" value="E3 UBIQUITIN-PROTEIN LIGASE LISTERIN"/>
    <property type="match status" value="1"/>
</dbReference>
<evidence type="ECO:0000313" key="18">
    <source>
        <dbReference type="EMBL" id="KAJ1914420.1"/>
    </source>
</evidence>
<proteinExistence type="inferred from homology"/>
<feature type="region of interest" description="Disordered" evidence="16">
    <location>
        <begin position="1"/>
        <end position="28"/>
    </location>
</feature>
<dbReference type="PROSITE" id="PS50089">
    <property type="entry name" value="ZF_RING_2"/>
    <property type="match status" value="1"/>
</dbReference>
<dbReference type="GO" id="GO:0061630">
    <property type="term" value="F:ubiquitin protein ligase activity"/>
    <property type="evidence" value="ECO:0007669"/>
    <property type="project" value="UniProtKB-EC"/>
</dbReference>
<dbReference type="InterPro" id="IPR039804">
    <property type="entry name" value="RING-CH-C4HC3_LTN1"/>
</dbReference>
<keyword evidence="12" id="KW-0833">Ubl conjugation pathway</keyword>
<evidence type="ECO:0000256" key="15">
    <source>
        <dbReference type="PROSITE-ProRule" id="PRU00175"/>
    </source>
</evidence>
<evidence type="ECO:0000313" key="19">
    <source>
        <dbReference type="Proteomes" id="UP001150538"/>
    </source>
</evidence>
<dbReference type="EC" id="2.3.2.27" evidence="5"/>
<dbReference type="InterPro" id="IPR054478">
    <property type="entry name" value="LTN1_UBC"/>
</dbReference>
<evidence type="ECO:0000256" key="12">
    <source>
        <dbReference type="ARBA" id="ARBA00022786"/>
    </source>
</evidence>
<keyword evidence="7" id="KW-0963">Cytoplasm</keyword>
<dbReference type="Pfam" id="PF13639">
    <property type="entry name" value="zf-RING_2"/>
    <property type="match status" value="1"/>
</dbReference>
<dbReference type="GO" id="GO:0072344">
    <property type="term" value="P:rescue of stalled ribosome"/>
    <property type="evidence" value="ECO:0007669"/>
    <property type="project" value="TreeGrafter"/>
</dbReference>
<dbReference type="PANTHER" id="PTHR12389">
    <property type="entry name" value="ZINC FINGER PROTEIN 294"/>
    <property type="match status" value="1"/>
</dbReference>
<comment type="caution">
    <text evidence="18">The sequence shown here is derived from an EMBL/GenBank/DDBJ whole genome shotgun (WGS) entry which is preliminary data.</text>
</comment>
<feature type="compositionally biased region" description="Low complexity" evidence="16">
    <location>
        <begin position="105"/>
        <end position="115"/>
    </location>
</feature>
<dbReference type="OrthoDB" id="6108at2759"/>
<dbReference type="Proteomes" id="UP001150538">
    <property type="component" value="Unassembled WGS sequence"/>
</dbReference>
<protein>
    <recommendedName>
        <fullName evidence="6">E3 ubiquitin-protein ligase listerin</fullName>
        <ecNumber evidence="5">2.3.2.27</ecNumber>
    </recommendedName>
</protein>
<comment type="catalytic activity">
    <reaction evidence="1">
        <text>S-ubiquitinyl-[E2 ubiquitin-conjugating enzyme]-L-cysteine + [acceptor protein]-L-lysine = [E2 ubiquitin-conjugating enzyme]-L-cysteine + N(6)-ubiquitinyl-[acceptor protein]-L-lysine.</text>
        <dbReference type="EC" id="2.3.2.27"/>
    </reaction>
</comment>
<sequence length="2091" mass="231610">MGGSTNKQSKHQPRVKGNLKPSSSSRAANLEGIDTAAINAFKANPALAFSQFSNLRTSTGNSTTYDSDISSMSSSSAVANNGERSGHYAKGSDRGFSASRNGPGSKSSSTTSMSSKVDMLNIDGELASLIKRLNKQDAQTRLKAIKEISAYIDQNSGGQQNSASGNNQLNGMLLVWPNTYSRHIFDIDRRVRVGVSRAHKQFVSIIGKKLAPRLKEIAPAWICSFFDPHREVSQLSKQAFEDAFPQSKRMQVLNYCLQDLIEFVRNSVQDETPESLGDPRFLDKEQLQSKYEHIVSCSLRCAGLLLDELDKDVLLKNKEIMQPLFESKKTWRFIKQANVSSLVKRSAYKLIRSLMLKCPELVTEEGVTTGLSPVLLAYGLLDKDPANHGDLLDACLLTTKCFPSIWEPKQQQHQKHLSTKRPGNSLVSSLFTFLSTICPISPKVTYPSILALLAQMPTILTYDPQFQVNFFDAIWDGSKLLDLSDMVSSAKISIAFVTSITECLVWFCVRMSSPSPTLSQQNSASGNGDINRIAAKELDRIWHYYLRSSSHSGLLAPPLASFYIKLASNSKRLDLLENLWNQTSWFAMKRLSLDTAMPITLLATSIYKHPSETTSKGFGLLTNRARDFIQKLMEFAYSTEDHEVARIIIHELIDEVPDIVFCSQESTDRVTALLSSVGLEEDSASLIVSRVGHIMMSSGLGDEDDVSKKTTEALKIVNSEIQRLAELFADHEDDRSNISVSLESVCQLIKELTQSQFLDGKISADDSPQPALPALDKFIATVLIPWTEDDELTLEEKFSKQDVTVTVTIFIRCILLYIDGTCFVSKNTFERLKKYIVSTVYRCYLLMMAASEDHSQSDNHCQLLVECFKAWRHFLSNTQYKSRFIDYLLLGPDESKDDEKLIAKSLFVLYELASATAASSSSPNSLPLISPSASGKTSGSGSNGNKRLSMVSNTSMGGIGSDLQQSIAGFGTSVKVAASTAWSAVLAVSQQSGLQDSLANILADAVVEQINDLRSVHSPAFLVRLGLGIIDHVASGSKCRSGSSSQGNASAETLESQDTIDLKQKLWEKFALIGWSGWKQVIDQDWDSISSKRSSHLSDTQSVGGKSQRIVAYHNVGETVSAIGQSHSGKPMVTPGLWHYLTTEINHRSPSTTASGTNNSRFDEYGLTRFGRRVVFVIEMLQQHQQQLTLNGRNDSELADSFIFPRNTLSSPLSPNDSDGFIAYWSNTASLILHLVLAWVLIEDVFNTPVTSIHKDQRFVIAHVEDLNSEIADMVRNTQQSIMNWSSKLFESPLFNLPVNVLKHIDDADSATLKKEIRSSPSWITVLMRRICELHDADVPKPLTSATTIWDSIVLLCIQNIYDNSTESTDIGNLVSQPLRGHPIWSQVLGNIVLWSSWDHKLDKSILETECVSTLQNSLQASNNSQFSIQRSLVVTAVTRALNIQQYCSRLPSITILVSYMLDEIIAKLNDPQQLIFAFDLLNLLLPLQKDVLDGSSVLVSSVIRQVVRACSKYSLPESEHTRFVSERIHLAAVALNISCARTIALLLDSVKPGTLQQPDIATIVDVLISKWLSAYLCEPQQNLVVQTASALTIQSLINLVSQGGDSNNIFLVKPLVDNLVEFVASNKADIGTSLYYNEGAIVSSRVIIVDTVSQAIEKDKAQYQYLSQYPRFSSSFIKNCLSSPSSKTCIACMKLLLKAPSTLDFFTDESSSPDEDSLSDDTIALAKFTKSCVDEVSSMNINFTNIEEELMDDICQSAIIRLLSIVLIIAKYLDDTTKKLGRDKKEKLIENVVVTNDGSGLLDCALHVIGKILNFVPESPSSQSNIGTKAPAISTPTTTRKPFNLSKWSLDDEDFDISTIDPTDLTSVQIMASITLYRLVRTIPASFRTWLHGLVDSHGYRVAIEKYVVKYISPKIIEQELKSTKLPNSSINKVVEDQDGYSSTRISFKSSKVSLQFRVGDYDEEETPVVLEASVRLPQNYPIEPPEFETVRRVAVSEKRWRAWIVASQSILLARNGSLDDACALYLRNIGAHFDGVEDCTICYSAVGVMDNQLPNKQCKTCKNMFHSACLFKWFRSSSQSTCPLCRSIF</sequence>
<feature type="domain" description="RING-type" evidence="17">
    <location>
        <begin position="2041"/>
        <end position="2088"/>
    </location>
</feature>
<comment type="similarity">
    <text evidence="4">Belongs to the LTN1 family.</text>
</comment>
<comment type="function">
    <text evidence="14">E3 ubiquitin-protein ligase component of the ribosome quality control complex (RQC), a ribosome-associated complex that mediates ubiquitination and extraction of incompletely synthesized nascent chains for proteasomal degradation. Mediates ubiquitination of proteins derived from mRNAs lacking stop codons (non-stop proteins) and other translation arrest products induced by poly-lysine sequences and tandem rare codons. Ubiquitination leads to CDC48 recruitment for extraction and degradation of the incomplete translation product. May indirectly play a role in chromatin function and transcription.</text>
</comment>
<dbReference type="EMBL" id="JANBPU010000199">
    <property type="protein sequence ID" value="KAJ1914420.1"/>
    <property type="molecule type" value="Genomic_DNA"/>
</dbReference>
<dbReference type="Gene3D" id="3.30.40.10">
    <property type="entry name" value="Zinc/RING finger domain, C3HC4 (zinc finger)"/>
    <property type="match status" value="1"/>
</dbReference>
<dbReference type="GO" id="GO:0043023">
    <property type="term" value="F:ribosomal large subunit binding"/>
    <property type="evidence" value="ECO:0007669"/>
    <property type="project" value="TreeGrafter"/>
</dbReference>
<dbReference type="Pfam" id="PF22999">
    <property type="entry name" value="LTN1_E3_ligase_6th"/>
    <property type="match status" value="1"/>
</dbReference>
<dbReference type="InterPro" id="IPR039795">
    <property type="entry name" value="LTN1/Rkr1"/>
</dbReference>
<accession>A0A9W7ZQD8</accession>
<evidence type="ECO:0000256" key="1">
    <source>
        <dbReference type="ARBA" id="ARBA00000900"/>
    </source>
</evidence>
<gene>
    <name evidence="18" type="ORF">H4219_004801</name>
</gene>
<evidence type="ECO:0000256" key="3">
    <source>
        <dbReference type="ARBA" id="ARBA00004906"/>
    </source>
</evidence>
<comment type="subcellular location">
    <subcellularLocation>
        <location evidence="2">Cytoplasm</location>
        <location evidence="2">Cytosol</location>
    </subcellularLocation>
</comment>
<dbReference type="GO" id="GO:0008270">
    <property type="term" value="F:zinc ion binding"/>
    <property type="evidence" value="ECO:0007669"/>
    <property type="project" value="UniProtKB-KW"/>
</dbReference>
<dbReference type="Pfam" id="PF22958">
    <property type="entry name" value="Ltn1_1st"/>
    <property type="match status" value="1"/>
</dbReference>
<organism evidence="18 19">
    <name type="scientific">Mycoemilia scoparia</name>
    <dbReference type="NCBI Taxonomy" id="417184"/>
    <lineage>
        <taxon>Eukaryota</taxon>
        <taxon>Fungi</taxon>
        <taxon>Fungi incertae sedis</taxon>
        <taxon>Zoopagomycota</taxon>
        <taxon>Kickxellomycotina</taxon>
        <taxon>Kickxellomycetes</taxon>
        <taxon>Kickxellales</taxon>
        <taxon>Kickxellaceae</taxon>
        <taxon>Mycoemilia</taxon>
    </lineage>
</organism>
<evidence type="ECO:0000256" key="16">
    <source>
        <dbReference type="SAM" id="MobiDB-lite"/>
    </source>
</evidence>
<feature type="compositionally biased region" description="Low complexity" evidence="16">
    <location>
        <begin position="62"/>
        <end position="76"/>
    </location>
</feature>
<evidence type="ECO:0000256" key="6">
    <source>
        <dbReference type="ARBA" id="ARBA00017157"/>
    </source>
</evidence>
<dbReference type="GO" id="GO:1990116">
    <property type="term" value="P:ribosome-associated ubiquitin-dependent protein catabolic process"/>
    <property type="evidence" value="ECO:0007669"/>
    <property type="project" value="InterPro"/>
</dbReference>
<evidence type="ECO:0000256" key="8">
    <source>
        <dbReference type="ARBA" id="ARBA00022679"/>
    </source>
</evidence>
<reference evidence="18" key="1">
    <citation type="submission" date="2022-07" db="EMBL/GenBank/DDBJ databases">
        <title>Phylogenomic reconstructions and comparative analyses of Kickxellomycotina fungi.</title>
        <authorList>
            <person name="Reynolds N.K."/>
            <person name="Stajich J.E."/>
            <person name="Barry K."/>
            <person name="Grigoriev I.V."/>
            <person name="Crous P."/>
            <person name="Smith M.E."/>
        </authorList>
    </citation>
    <scope>NUCLEOTIDE SEQUENCE</scope>
    <source>
        <strain evidence="18">NBRC 100468</strain>
    </source>
</reference>
<dbReference type="CDD" id="cd16491">
    <property type="entry name" value="RING-CH-C4HC3_LTN1"/>
    <property type="match status" value="1"/>
</dbReference>
<dbReference type="GO" id="GO:1990112">
    <property type="term" value="C:RQC complex"/>
    <property type="evidence" value="ECO:0007669"/>
    <property type="project" value="InterPro"/>
</dbReference>
<dbReference type="Pfam" id="PF23009">
    <property type="entry name" value="UBC_like"/>
    <property type="match status" value="1"/>
</dbReference>
<keyword evidence="10" id="KW-0677">Repeat</keyword>
<name>A0A9W7ZQD8_9FUNG</name>
<dbReference type="InterPro" id="IPR011989">
    <property type="entry name" value="ARM-like"/>
</dbReference>
<evidence type="ECO:0000256" key="9">
    <source>
        <dbReference type="ARBA" id="ARBA00022723"/>
    </source>
</evidence>
<dbReference type="SUPFAM" id="SSF57850">
    <property type="entry name" value="RING/U-box"/>
    <property type="match status" value="1"/>
</dbReference>
<evidence type="ECO:0000256" key="2">
    <source>
        <dbReference type="ARBA" id="ARBA00004514"/>
    </source>
</evidence>
<dbReference type="InterPro" id="IPR054477">
    <property type="entry name" value="LTN1_E3_ligase_6th"/>
</dbReference>